<dbReference type="OrthoDB" id="185373at2759"/>
<dbReference type="AlphaFoldDB" id="A0A8H6HIE3"/>
<evidence type="ECO:0000313" key="2">
    <source>
        <dbReference type="EMBL" id="KAF6747344.1"/>
    </source>
</evidence>
<evidence type="ECO:0000313" key="3">
    <source>
        <dbReference type="Proteomes" id="UP000521943"/>
    </source>
</evidence>
<feature type="region of interest" description="Disordered" evidence="1">
    <location>
        <begin position="23"/>
        <end position="90"/>
    </location>
</feature>
<reference evidence="2 3" key="1">
    <citation type="submission" date="2020-07" db="EMBL/GenBank/DDBJ databases">
        <title>Comparative genomics of pyrophilous fungi reveals a link between fire events and developmental genes.</title>
        <authorList>
            <consortium name="DOE Joint Genome Institute"/>
            <person name="Steindorff A.S."/>
            <person name="Carver A."/>
            <person name="Calhoun S."/>
            <person name="Stillman K."/>
            <person name="Liu H."/>
            <person name="Lipzen A."/>
            <person name="Pangilinan J."/>
            <person name="Labutti K."/>
            <person name="Bruns T.D."/>
            <person name="Grigoriev I.V."/>
        </authorList>
    </citation>
    <scope>NUCLEOTIDE SEQUENCE [LARGE SCALE GENOMIC DNA]</scope>
    <source>
        <strain evidence="2 3">CBS 144469</strain>
    </source>
</reference>
<proteinExistence type="predicted"/>
<evidence type="ECO:0000256" key="1">
    <source>
        <dbReference type="SAM" id="MobiDB-lite"/>
    </source>
</evidence>
<keyword evidence="3" id="KW-1185">Reference proteome</keyword>
<dbReference type="EMBL" id="JACGCI010000082">
    <property type="protein sequence ID" value="KAF6747344.1"/>
    <property type="molecule type" value="Genomic_DNA"/>
</dbReference>
<protein>
    <submittedName>
        <fullName evidence="2">Uncharacterized protein</fullName>
    </submittedName>
</protein>
<sequence>MLKSTLSSSQKGLRILHTASRRISGAQKLARPAGSAPYSTFSKADGVPLPVYATRPPQGRSRSSLTFPPLPNSKPIRSAPSNPPSNTPIDPKALSELLTLLDNLKSKNICNSDVLYTIHHTHSLKSLFASPEAFLPLALHLAHSHSHNDRNTNLARHLPALIRLAHHLQVPLTDPDFTLLLHAHFDAHAYRLASTLIETTITTYGPSASLLHYKARSALRQNDFKWLPTLLRTFKSHDIEPTRKTFHIMLKAALMQDRDASSECVRHVLKTMEANGHAPDARTDALVLRHTLHLSRGGLRDVDKGALAAIAKQPLDNRKLNILNNLLWARLGETPPRDVGDLLDMLGGTEEGRRLAEIVRGSTLGVAASPSEFPSANEEQHRPESQSHSQLIRTPPNCNIYKTLISGIALKHKDLDTAAPPLARAPLARVHRARHAPPVPRLGEVGEERDEFGGMSNGVVLAIRFLASTCDARKTTEDDFVRICRSHFLMYGWPARTEGGVVTRILGPREYDSVSDSGEGGRGQKPPSAEVFKEFMRGVLRLRGRMFDADGEILLWIMRENGVEVDKESEELASKLGEKFVKDWWRERNRLARG</sequence>
<gene>
    <name evidence="2" type="ORF">DFP72DRAFT_1174971</name>
</gene>
<accession>A0A8H6HIE3</accession>
<comment type="caution">
    <text evidence="2">The sequence shown here is derived from an EMBL/GenBank/DDBJ whole genome shotgun (WGS) entry which is preliminary data.</text>
</comment>
<name>A0A8H6HIE3_9AGAR</name>
<feature type="region of interest" description="Disordered" evidence="1">
    <location>
        <begin position="367"/>
        <end position="393"/>
    </location>
</feature>
<dbReference type="Proteomes" id="UP000521943">
    <property type="component" value="Unassembled WGS sequence"/>
</dbReference>
<organism evidence="2 3">
    <name type="scientific">Ephemerocybe angulata</name>
    <dbReference type="NCBI Taxonomy" id="980116"/>
    <lineage>
        <taxon>Eukaryota</taxon>
        <taxon>Fungi</taxon>
        <taxon>Dikarya</taxon>
        <taxon>Basidiomycota</taxon>
        <taxon>Agaricomycotina</taxon>
        <taxon>Agaricomycetes</taxon>
        <taxon>Agaricomycetidae</taxon>
        <taxon>Agaricales</taxon>
        <taxon>Agaricineae</taxon>
        <taxon>Psathyrellaceae</taxon>
        <taxon>Ephemerocybe</taxon>
    </lineage>
</organism>